<feature type="domain" description="FHA" evidence="4">
    <location>
        <begin position="551"/>
        <end position="603"/>
    </location>
</feature>
<evidence type="ECO:0000256" key="1">
    <source>
        <dbReference type="ARBA" id="ARBA00022553"/>
    </source>
</evidence>
<evidence type="ECO:0000256" key="2">
    <source>
        <dbReference type="SAM" id="MobiDB-lite"/>
    </source>
</evidence>
<feature type="compositionally biased region" description="Low complexity" evidence="2">
    <location>
        <begin position="491"/>
        <end position="508"/>
    </location>
</feature>
<sequence length="653" mass="65358">MPFVPQAARTYLSTAQVADPLSPNDTIAPLRREALDVLGRAYGSRARLGAGALAWALGLVASALTAAAAGRWPTADGTSAWFAGAALLAGLCAAGLGVAVVHSGSVLSRAVAAWLATPSRSARTRDAARPHRAIATRAALGILAAVAVLGLAGLLVRELLDGTAAGAAHASLAPAAAFDAGPASTGDLRIVVGLAAAALVTATAAVSLLSGANRIHAAAWQPAPAPPRPRANGDGPAGTRHTVVMLLVPAPARNFLDPADYRRDWTTYGSMMIRRQVAMRTLLPAFTDLGRLGLGTLAWVASLVGATLLRAGAGGAVALGLTGSAAAVAGTVLVVLGVALGVVVVLAGSRLARGLALWALMPLLVHGDGSRRAAGSAAGTSVRRSDDPAGSLAPRLLAAVVVAAAGVVWAVDVVRDGLVVLAPYSTAGDLGVLLASVLGAAISWTTAAATFSGWRRVRAALAGRLGTSQEAAALREVHGAAPRGVDGAHRASSGVAGPGAASGAAPVAAPPGWAVAPVAAEPTPHRSKPTPHRSEVAQVRVGGRLLDPGTTLLGRAPAARPGERVDRALAVEDPTMSKTHLAVRVTPAGVWVTDRASTNGTTVVTDGGEQRLEAWRETKVPPGALVRAGATVLAVAGGESSQDVESTVLRDHR</sequence>
<dbReference type="EMBL" id="PDJI01000004">
    <property type="protein sequence ID" value="PFG41288.1"/>
    <property type="molecule type" value="Genomic_DNA"/>
</dbReference>
<dbReference type="PROSITE" id="PS50006">
    <property type="entry name" value="FHA_DOMAIN"/>
    <property type="match status" value="1"/>
</dbReference>
<evidence type="ECO:0000313" key="5">
    <source>
        <dbReference type="EMBL" id="PFG41288.1"/>
    </source>
</evidence>
<dbReference type="AlphaFoldDB" id="A0A2A9EQY1"/>
<feature type="transmembrane region" description="Helical" evidence="3">
    <location>
        <begin position="188"/>
        <end position="209"/>
    </location>
</feature>
<proteinExistence type="predicted"/>
<gene>
    <name evidence="5" type="ORF">ATJ97_3836</name>
</gene>
<dbReference type="OrthoDB" id="3254248at2"/>
<evidence type="ECO:0000313" key="6">
    <source>
        <dbReference type="Proteomes" id="UP000222106"/>
    </source>
</evidence>
<feature type="transmembrane region" description="Helical" evidence="3">
    <location>
        <begin position="325"/>
        <end position="347"/>
    </location>
</feature>
<comment type="caution">
    <text evidence="5">The sequence shown here is derived from an EMBL/GenBank/DDBJ whole genome shotgun (WGS) entry which is preliminary data.</text>
</comment>
<dbReference type="Proteomes" id="UP000222106">
    <property type="component" value="Unassembled WGS sequence"/>
</dbReference>
<dbReference type="InterPro" id="IPR000253">
    <property type="entry name" value="FHA_dom"/>
</dbReference>
<feature type="transmembrane region" description="Helical" evidence="3">
    <location>
        <begin position="431"/>
        <end position="454"/>
    </location>
</feature>
<keyword evidence="3" id="KW-0812">Transmembrane</keyword>
<dbReference type="InterPro" id="IPR008984">
    <property type="entry name" value="SMAD_FHA_dom_sf"/>
</dbReference>
<evidence type="ECO:0000259" key="4">
    <source>
        <dbReference type="PROSITE" id="PS50006"/>
    </source>
</evidence>
<dbReference type="CDD" id="cd00060">
    <property type="entry name" value="FHA"/>
    <property type="match status" value="1"/>
</dbReference>
<dbReference type="Pfam" id="PF00498">
    <property type="entry name" value="FHA"/>
    <property type="match status" value="1"/>
</dbReference>
<dbReference type="Gene3D" id="2.60.200.20">
    <property type="match status" value="1"/>
</dbReference>
<accession>A0A2A9EQY1</accession>
<keyword evidence="6" id="KW-1185">Reference proteome</keyword>
<feature type="transmembrane region" description="Helical" evidence="3">
    <location>
        <begin position="134"/>
        <end position="156"/>
    </location>
</feature>
<feature type="transmembrane region" description="Helical" evidence="3">
    <location>
        <begin position="392"/>
        <end position="411"/>
    </location>
</feature>
<feature type="transmembrane region" description="Helical" evidence="3">
    <location>
        <begin position="48"/>
        <end position="69"/>
    </location>
</feature>
<feature type="transmembrane region" description="Helical" evidence="3">
    <location>
        <begin position="81"/>
        <end position="101"/>
    </location>
</feature>
<organism evidence="5 6">
    <name type="scientific">Georgenia soli</name>
    <dbReference type="NCBI Taxonomy" id="638953"/>
    <lineage>
        <taxon>Bacteria</taxon>
        <taxon>Bacillati</taxon>
        <taxon>Actinomycetota</taxon>
        <taxon>Actinomycetes</taxon>
        <taxon>Micrococcales</taxon>
        <taxon>Bogoriellaceae</taxon>
        <taxon>Georgenia</taxon>
    </lineage>
</organism>
<feature type="region of interest" description="Disordered" evidence="2">
    <location>
        <begin position="483"/>
        <end position="508"/>
    </location>
</feature>
<keyword evidence="1" id="KW-0597">Phosphoprotein</keyword>
<protein>
    <recommendedName>
        <fullName evidence="4">FHA domain-containing protein</fullName>
    </recommendedName>
</protein>
<keyword evidence="3" id="KW-0472">Membrane</keyword>
<dbReference type="RefSeq" id="WP_098485069.1">
    <property type="nucleotide sequence ID" value="NZ_PDJI01000004.1"/>
</dbReference>
<reference evidence="5 6" key="1">
    <citation type="submission" date="2017-10" db="EMBL/GenBank/DDBJ databases">
        <title>Sequencing the genomes of 1000 actinobacteria strains.</title>
        <authorList>
            <person name="Klenk H.-P."/>
        </authorList>
    </citation>
    <scope>NUCLEOTIDE SEQUENCE [LARGE SCALE GENOMIC DNA]</scope>
    <source>
        <strain evidence="5 6">DSM 21838</strain>
    </source>
</reference>
<keyword evidence="3" id="KW-1133">Transmembrane helix</keyword>
<dbReference type="SUPFAM" id="SSF49879">
    <property type="entry name" value="SMAD/FHA domain"/>
    <property type="match status" value="1"/>
</dbReference>
<feature type="transmembrane region" description="Helical" evidence="3">
    <location>
        <begin position="289"/>
        <end position="313"/>
    </location>
</feature>
<name>A0A2A9EQY1_9MICO</name>
<evidence type="ECO:0000256" key="3">
    <source>
        <dbReference type="SAM" id="Phobius"/>
    </source>
</evidence>